<dbReference type="GO" id="GO:0002020">
    <property type="term" value="F:protease binding"/>
    <property type="evidence" value="ECO:0007669"/>
    <property type="project" value="InterPro"/>
</dbReference>
<dbReference type="AlphaFoldDB" id="R7VBK4"/>
<dbReference type="HOGENOM" id="CLU_174928_0_0_1"/>
<dbReference type="SMART" id="SM00114">
    <property type="entry name" value="CARD"/>
    <property type="match status" value="1"/>
</dbReference>
<dbReference type="OrthoDB" id="5984934at2759"/>
<dbReference type="CDD" id="cd01671">
    <property type="entry name" value="CARD"/>
    <property type="match status" value="1"/>
</dbReference>
<dbReference type="PROSITE" id="PS50209">
    <property type="entry name" value="CARD"/>
    <property type="match status" value="1"/>
</dbReference>
<proteinExistence type="predicted"/>
<reference evidence="2 4" key="2">
    <citation type="journal article" date="2013" name="Nature">
        <title>Insights into bilaterian evolution from three spiralian genomes.</title>
        <authorList>
            <person name="Simakov O."/>
            <person name="Marletaz F."/>
            <person name="Cho S.J."/>
            <person name="Edsinger-Gonzales E."/>
            <person name="Havlak P."/>
            <person name="Hellsten U."/>
            <person name="Kuo D.H."/>
            <person name="Larsson T."/>
            <person name="Lv J."/>
            <person name="Arendt D."/>
            <person name="Savage R."/>
            <person name="Osoegawa K."/>
            <person name="de Jong P."/>
            <person name="Grimwood J."/>
            <person name="Chapman J.A."/>
            <person name="Shapiro H."/>
            <person name="Aerts A."/>
            <person name="Otillar R.P."/>
            <person name="Terry A.Y."/>
            <person name="Boore J.L."/>
            <person name="Grigoriev I.V."/>
            <person name="Lindberg D.R."/>
            <person name="Seaver E.C."/>
            <person name="Weisblat D.A."/>
            <person name="Putnam N.H."/>
            <person name="Rokhsar D.S."/>
        </authorList>
    </citation>
    <scope>NUCLEOTIDE SEQUENCE</scope>
    <source>
        <strain evidence="2 4">I ESC-2004</strain>
    </source>
</reference>
<organism evidence="2">
    <name type="scientific">Capitella teleta</name>
    <name type="common">Polychaete worm</name>
    <dbReference type="NCBI Taxonomy" id="283909"/>
    <lineage>
        <taxon>Eukaryota</taxon>
        <taxon>Metazoa</taxon>
        <taxon>Spiralia</taxon>
        <taxon>Lophotrochozoa</taxon>
        <taxon>Annelida</taxon>
        <taxon>Polychaeta</taxon>
        <taxon>Sedentaria</taxon>
        <taxon>Scolecida</taxon>
        <taxon>Capitellidae</taxon>
        <taxon>Capitella</taxon>
    </lineage>
</organism>
<dbReference type="PANTHER" id="PTHR15034">
    <property type="entry name" value="DEATH DOMAIN-CONTAINING PROTEIN CRADD"/>
    <property type="match status" value="1"/>
</dbReference>
<reference evidence="3" key="3">
    <citation type="submission" date="2015-06" db="UniProtKB">
        <authorList>
            <consortium name="EnsemblMetazoa"/>
        </authorList>
    </citation>
    <scope>IDENTIFICATION</scope>
</reference>
<keyword evidence="4" id="KW-1185">Reference proteome</keyword>
<dbReference type="InterPro" id="IPR037939">
    <property type="entry name" value="CRADD"/>
</dbReference>
<evidence type="ECO:0000313" key="2">
    <source>
        <dbReference type="EMBL" id="ELU16193.1"/>
    </source>
</evidence>
<dbReference type="EMBL" id="AMQN01036969">
    <property type="status" value="NOT_ANNOTATED_CDS"/>
    <property type="molecule type" value="Genomic_DNA"/>
</dbReference>
<protein>
    <recommendedName>
        <fullName evidence="1">CARD domain-containing protein</fullName>
    </recommendedName>
</protein>
<feature type="non-terminal residue" evidence="2">
    <location>
        <position position="76"/>
    </location>
</feature>
<dbReference type="InterPro" id="IPR011029">
    <property type="entry name" value="DEATH-like_dom_sf"/>
</dbReference>
<dbReference type="Gene3D" id="1.10.533.10">
    <property type="entry name" value="Death Domain, Fas"/>
    <property type="match status" value="1"/>
</dbReference>
<dbReference type="Proteomes" id="UP000014760">
    <property type="component" value="Unassembled WGS sequence"/>
</dbReference>
<sequence length="76" mass="8378">MESADQEILRKNLVALSTDLNPKDVYDALIAGGVLSFQDTERIGTKGTQRDKARELINVLLRKGPNAFGVFMDALQ</sequence>
<dbReference type="Pfam" id="PF00619">
    <property type="entry name" value="CARD"/>
    <property type="match status" value="1"/>
</dbReference>
<evidence type="ECO:0000313" key="3">
    <source>
        <dbReference type="EnsemblMetazoa" id="CapteP134296"/>
    </source>
</evidence>
<dbReference type="EMBL" id="KB293269">
    <property type="protein sequence ID" value="ELU16193.1"/>
    <property type="molecule type" value="Genomic_DNA"/>
</dbReference>
<dbReference type="GO" id="GO:0070513">
    <property type="term" value="F:death domain binding"/>
    <property type="evidence" value="ECO:0007669"/>
    <property type="project" value="InterPro"/>
</dbReference>
<dbReference type="GO" id="GO:0042981">
    <property type="term" value="P:regulation of apoptotic process"/>
    <property type="evidence" value="ECO:0007669"/>
    <property type="project" value="InterPro"/>
</dbReference>
<dbReference type="PANTHER" id="PTHR15034:SF5">
    <property type="entry name" value="DEATH DOMAIN-CONTAINING PROTEIN CRADD"/>
    <property type="match status" value="1"/>
</dbReference>
<reference evidence="4" key="1">
    <citation type="submission" date="2012-12" db="EMBL/GenBank/DDBJ databases">
        <authorList>
            <person name="Hellsten U."/>
            <person name="Grimwood J."/>
            <person name="Chapman J.A."/>
            <person name="Shapiro H."/>
            <person name="Aerts A."/>
            <person name="Otillar R.P."/>
            <person name="Terry A.Y."/>
            <person name="Boore J.L."/>
            <person name="Simakov O."/>
            <person name="Marletaz F."/>
            <person name="Cho S.-J."/>
            <person name="Edsinger-Gonzales E."/>
            <person name="Havlak P."/>
            <person name="Kuo D.-H."/>
            <person name="Larsson T."/>
            <person name="Lv J."/>
            <person name="Arendt D."/>
            <person name="Savage R."/>
            <person name="Osoegawa K."/>
            <person name="de Jong P."/>
            <person name="Lindberg D.R."/>
            <person name="Seaver E.C."/>
            <person name="Weisblat D.A."/>
            <person name="Putnam N.H."/>
            <person name="Grigoriev I.V."/>
            <person name="Rokhsar D.S."/>
        </authorList>
    </citation>
    <scope>NUCLEOTIDE SEQUENCE</scope>
    <source>
        <strain evidence="4">I ESC-2004</strain>
    </source>
</reference>
<dbReference type="InterPro" id="IPR001315">
    <property type="entry name" value="CARD"/>
</dbReference>
<gene>
    <name evidence="2" type="ORF">CAPTEDRAFT_134296</name>
</gene>
<feature type="domain" description="CARD" evidence="1">
    <location>
        <begin position="1"/>
        <end position="76"/>
    </location>
</feature>
<evidence type="ECO:0000313" key="4">
    <source>
        <dbReference type="Proteomes" id="UP000014760"/>
    </source>
</evidence>
<dbReference type="SUPFAM" id="SSF47986">
    <property type="entry name" value="DEATH domain"/>
    <property type="match status" value="1"/>
</dbReference>
<dbReference type="EnsemblMetazoa" id="CapteT134296">
    <property type="protein sequence ID" value="CapteP134296"/>
    <property type="gene ID" value="CapteG134296"/>
</dbReference>
<name>R7VBK4_CAPTE</name>
<evidence type="ECO:0000259" key="1">
    <source>
        <dbReference type="PROSITE" id="PS50209"/>
    </source>
</evidence>
<dbReference type="STRING" id="283909.R7VBK4"/>
<accession>R7VBK4</accession>